<protein>
    <recommendedName>
        <fullName evidence="3">Probable chemoreceptor glutamine deamidase CheD</fullName>
        <ecNumber evidence="3">3.5.1.44</ecNumber>
    </recommendedName>
</protein>
<dbReference type="InterPro" id="IPR038592">
    <property type="entry name" value="CheD-like_sf"/>
</dbReference>
<dbReference type="InterPro" id="IPR005659">
    <property type="entry name" value="Chemorcpt_Glu_NH3ase_CheD"/>
</dbReference>
<keyword evidence="1 3" id="KW-0145">Chemotaxis</keyword>
<dbReference type="GO" id="GO:0050568">
    <property type="term" value="F:protein-glutamine glutaminase activity"/>
    <property type="evidence" value="ECO:0007669"/>
    <property type="project" value="UniProtKB-UniRule"/>
</dbReference>
<dbReference type="GO" id="GO:0006935">
    <property type="term" value="P:chemotaxis"/>
    <property type="evidence" value="ECO:0007669"/>
    <property type="project" value="UniProtKB-UniRule"/>
</dbReference>
<proteinExistence type="inferred from homology"/>
<dbReference type="AlphaFoldDB" id="A0A841RG04"/>
<dbReference type="EC" id="3.5.1.44" evidence="3"/>
<evidence type="ECO:0000313" key="4">
    <source>
        <dbReference type="EMBL" id="MBB6481478.1"/>
    </source>
</evidence>
<evidence type="ECO:0000256" key="2">
    <source>
        <dbReference type="ARBA" id="ARBA00022801"/>
    </source>
</evidence>
<dbReference type="PANTHER" id="PTHR35147:SF1">
    <property type="entry name" value="CHEMORECEPTOR GLUTAMINE DEAMIDASE CHED-RELATED"/>
    <property type="match status" value="1"/>
</dbReference>
<sequence length="159" mass="17240">MKQLEVGIGGFEVSADKDSTIKTYALGSCVALIIYDKVNHVGGMIHIALPDSEINREKAESLPAYFADTGLPLLFKKMNETGAKRSSSWIKMAGGASVIKSCESFDIGKRNILAVRKILWNKKLGIAKEDVGGDYSRTVSLNIEDGTVTVSNSGRNWTL</sequence>
<comment type="similarity">
    <text evidence="3">Belongs to the CheD family.</text>
</comment>
<comment type="function">
    <text evidence="3">Probably deamidates glutamine residues to glutamate on methyl-accepting chemotaxis receptors (MCPs), playing an important role in chemotaxis.</text>
</comment>
<evidence type="ECO:0000256" key="1">
    <source>
        <dbReference type="ARBA" id="ARBA00022500"/>
    </source>
</evidence>
<dbReference type="SUPFAM" id="SSF64438">
    <property type="entry name" value="CNF1/YfiH-like putative cysteine hydrolases"/>
    <property type="match status" value="1"/>
</dbReference>
<dbReference type="HAMAP" id="MF_01440">
    <property type="entry name" value="CheD"/>
    <property type="match status" value="1"/>
</dbReference>
<evidence type="ECO:0000313" key="5">
    <source>
        <dbReference type="Proteomes" id="UP000587760"/>
    </source>
</evidence>
<comment type="caution">
    <text evidence="4">The sequence shown here is derived from an EMBL/GenBank/DDBJ whole genome shotgun (WGS) entry which is preliminary data.</text>
</comment>
<dbReference type="InterPro" id="IPR011324">
    <property type="entry name" value="Cytotoxic_necrot_fac-like_cat"/>
</dbReference>
<keyword evidence="5" id="KW-1185">Reference proteome</keyword>
<dbReference type="Proteomes" id="UP000587760">
    <property type="component" value="Unassembled WGS sequence"/>
</dbReference>
<keyword evidence="2 3" id="KW-0378">Hydrolase</keyword>
<comment type="catalytic activity">
    <reaction evidence="3">
        <text>L-glutaminyl-[protein] + H2O = L-glutamyl-[protein] + NH4(+)</text>
        <dbReference type="Rhea" id="RHEA:16441"/>
        <dbReference type="Rhea" id="RHEA-COMP:10207"/>
        <dbReference type="Rhea" id="RHEA-COMP:10208"/>
        <dbReference type="ChEBI" id="CHEBI:15377"/>
        <dbReference type="ChEBI" id="CHEBI:28938"/>
        <dbReference type="ChEBI" id="CHEBI:29973"/>
        <dbReference type="ChEBI" id="CHEBI:30011"/>
        <dbReference type="EC" id="3.5.1.44"/>
    </reaction>
</comment>
<dbReference type="Gene3D" id="3.30.1330.200">
    <property type="match status" value="1"/>
</dbReference>
<dbReference type="Pfam" id="PF03975">
    <property type="entry name" value="CheD"/>
    <property type="match status" value="1"/>
</dbReference>
<dbReference type="EMBL" id="JACHGJ010000006">
    <property type="protein sequence ID" value="MBB6481478.1"/>
    <property type="molecule type" value="Genomic_DNA"/>
</dbReference>
<dbReference type="RefSeq" id="WP_184747724.1">
    <property type="nucleotide sequence ID" value="NZ_JACHGJ010000006.1"/>
</dbReference>
<organism evidence="4 5">
    <name type="scientific">Spirochaeta isovalerica</name>
    <dbReference type="NCBI Taxonomy" id="150"/>
    <lineage>
        <taxon>Bacteria</taxon>
        <taxon>Pseudomonadati</taxon>
        <taxon>Spirochaetota</taxon>
        <taxon>Spirochaetia</taxon>
        <taxon>Spirochaetales</taxon>
        <taxon>Spirochaetaceae</taxon>
        <taxon>Spirochaeta</taxon>
    </lineage>
</organism>
<evidence type="ECO:0000256" key="3">
    <source>
        <dbReference type="HAMAP-Rule" id="MF_01440"/>
    </source>
</evidence>
<dbReference type="PANTHER" id="PTHR35147">
    <property type="entry name" value="CHEMORECEPTOR GLUTAMINE DEAMIDASE CHED-RELATED"/>
    <property type="match status" value="1"/>
</dbReference>
<dbReference type="CDD" id="cd16352">
    <property type="entry name" value="CheD"/>
    <property type="match status" value="1"/>
</dbReference>
<name>A0A841RG04_9SPIO</name>
<gene>
    <name evidence="3" type="primary">cheD</name>
    <name evidence="4" type="ORF">HNR50_003158</name>
</gene>
<reference evidence="4 5" key="1">
    <citation type="submission" date="2020-08" db="EMBL/GenBank/DDBJ databases">
        <title>Genomic Encyclopedia of Type Strains, Phase IV (KMG-IV): sequencing the most valuable type-strain genomes for metagenomic binning, comparative biology and taxonomic classification.</title>
        <authorList>
            <person name="Goeker M."/>
        </authorList>
    </citation>
    <scope>NUCLEOTIDE SEQUENCE [LARGE SCALE GENOMIC DNA]</scope>
    <source>
        <strain evidence="4 5">DSM 2461</strain>
    </source>
</reference>
<accession>A0A841RG04</accession>